<keyword evidence="3" id="KW-0488">Methylation</keyword>
<dbReference type="PROSITE" id="PS50885">
    <property type="entry name" value="HAMP"/>
    <property type="match status" value="1"/>
</dbReference>
<dbReference type="PRINTS" id="PR00260">
    <property type="entry name" value="CHEMTRNSDUCR"/>
</dbReference>
<protein>
    <submittedName>
        <fullName evidence="14">Methyl-accepting chemotaxis protein</fullName>
    </submittedName>
</protein>
<evidence type="ECO:0000256" key="6">
    <source>
        <dbReference type="ARBA" id="ARBA00022989"/>
    </source>
</evidence>
<name>A0ABS3TRN5_9PSED</name>
<feature type="domain" description="HAMP" evidence="13">
    <location>
        <begin position="207"/>
        <end position="259"/>
    </location>
</feature>
<dbReference type="Pfam" id="PF00015">
    <property type="entry name" value="MCPsignal"/>
    <property type="match status" value="1"/>
</dbReference>
<dbReference type="SMART" id="SM00304">
    <property type="entry name" value="HAMP"/>
    <property type="match status" value="1"/>
</dbReference>
<evidence type="ECO:0000256" key="1">
    <source>
        <dbReference type="ARBA" id="ARBA00004236"/>
    </source>
</evidence>
<dbReference type="PANTHER" id="PTHR32089">
    <property type="entry name" value="METHYL-ACCEPTING CHEMOTAXIS PROTEIN MCPB"/>
    <property type="match status" value="1"/>
</dbReference>
<dbReference type="SMART" id="SM00283">
    <property type="entry name" value="MA"/>
    <property type="match status" value="1"/>
</dbReference>
<dbReference type="InterPro" id="IPR003660">
    <property type="entry name" value="HAMP_dom"/>
</dbReference>
<feature type="domain" description="Methyl-accepting transducer" evidence="12">
    <location>
        <begin position="264"/>
        <end position="500"/>
    </location>
</feature>
<organism evidence="14 15">
    <name type="scientific">Pseudomonas schmalbachii</name>
    <dbReference type="NCBI Taxonomy" id="2816993"/>
    <lineage>
        <taxon>Bacteria</taxon>
        <taxon>Pseudomonadati</taxon>
        <taxon>Pseudomonadota</taxon>
        <taxon>Gammaproteobacteria</taxon>
        <taxon>Pseudomonadales</taxon>
        <taxon>Pseudomonadaceae</taxon>
        <taxon>Pseudomonas</taxon>
    </lineage>
</organism>
<evidence type="ECO:0000259" key="13">
    <source>
        <dbReference type="PROSITE" id="PS50885"/>
    </source>
</evidence>
<keyword evidence="7 11" id="KW-0472">Membrane</keyword>
<dbReference type="RefSeq" id="WP_208314366.1">
    <property type="nucleotide sequence ID" value="NZ_JAELYA010000005.1"/>
</dbReference>
<dbReference type="EMBL" id="JAELYA010000005">
    <property type="protein sequence ID" value="MBO3276324.1"/>
    <property type="molecule type" value="Genomic_DNA"/>
</dbReference>
<keyword evidence="15" id="KW-1185">Reference proteome</keyword>
<evidence type="ECO:0000256" key="8">
    <source>
        <dbReference type="ARBA" id="ARBA00023224"/>
    </source>
</evidence>
<evidence type="ECO:0000313" key="15">
    <source>
        <dbReference type="Proteomes" id="UP000669060"/>
    </source>
</evidence>
<evidence type="ECO:0000256" key="4">
    <source>
        <dbReference type="ARBA" id="ARBA00022500"/>
    </source>
</evidence>
<evidence type="ECO:0000256" key="3">
    <source>
        <dbReference type="ARBA" id="ARBA00022481"/>
    </source>
</evidence>
<gene>
    <name evidence="14" type="ORF">JFY56_13905</name>
</gene>
<keyword evidence="6 11" id="KW-1133">Transmembrane helix</keyword>
<evidence type="ECO:0000256" key="2">
    <source>
        <dbReference type="ARBA" id="ARBA00022475"/>
    </source>
</evidence>
<keyword evidence="8 10" id="KW-0807">Transducer</keyword>
<reference evidence="14 15" key="1">
    <citation type="submission" date="2020-12" db="EMBL/GenBank/DDBJ databases">
        <title>Pseudomonas schmalbachii sp. nov. isolated from millipede gut.</title>
        <authorList>
            <person name="Shelomi M."/>
        </authorList>
    </citation>
    <scope>NUCLEOTIDE SEQUENCE [LARGE SCALE GENOMIC DNA]</scope>
    <source>
        <strain evidence="14 15">Milli4</strain>
    </source>
</reference>
<comment type="subcellular location">
    <subcellularLocation>
        <location evidence="1">Cell membrane</location>
    </subcellularLocation>
</comment>
<evidence type="ECO:0000256" key="5">
    <source>
        <dbReference type="ARBA" id="ARBA00022692"/>
    </source>
</evidence>
<dbReference type="PROSITE" id="PS50111">
    <property type="entry name" value="CHEMOTAXIS_TRANSDUC_2"/>
    <property type="match status" value="1"/>
</dbReference>
<dbReference type="InterPro" id="IPR004090">
    <property type="entry name" value="Chemotax_Me-accpt_rcpt"/>
</dbReference>
<dbReference type="CDD" id="cd06225">
    <property type="entry name" value="HAMP"/>
    <property type="match status" value="1"/>
</dbReference>
<dbReference type="Pfam" id="PF12729">
    <property type="entry name" value="4HB_MCP_1"/>
    <property type="match status" value="1"/>
</dbReference>
<evidence type="ECO:0000256" key="7">
    <source>
        <dbReference type="ARBA" id="ARBA00023136"/>
    </source>
</evidence>
<evidence type="ECO:0000259" key="12">
    <source>
        <dbReference type="PROSITE" id="PS50111"/>
    </source>
</evidence>
<comment type="caution">
    <text evidence="14">The sequence shown here is derived from an EMBL/GenBank/DDBJ whole genome shotgun (WGS) entry which is preliminary data.</text>
</comment>
<sequence>MFNHSLKLKIVFATSLLLLLILVNALCGTLGMHSLNESLNGAVRGAAREALQVKTTLGNISHLIILEKTLMLANSEEVLHGRTAALLKAQDVARADLIALLKMLDGQSVMTEVDRQFKQLLDGQSQIIQLVQQGSLDHARPISNTANREAYEQLQALLGKVADQVQAQIENVADETDKDYEFWRNTLFAMVSISVLLGGTLTLLLALDFSRSTSRITAAARRIAGGDLTVRLDLRRKDEMGTIGNALDEIAGRMSDTVRTIASASDQLAAAAEETTHVVDETARNVRLQCESTEQAAVAVTEMASTSESVAMNANQASQAAALAAESSQQGRTKVAETSDSLEQLNREIEGAAGAVDSLAKGSLQIIAVLDVIRDIAGQTNLLALNAAIEAARAGEQGRGFAVVADEVRALAHRTGQSTEEIQRMVGEIQSYSEQAIEVMNRSAMFSRESLVRVGEARACIEQIEANIGEINDMNAMIATATEQQTATAQEIDSNLSSISCISSQTSAASGQTSIASGEVARLAVELNNQMSYFKVS</sequence>
<keyword evidence="5 11" id="KW-0812">Transmembrane</keyword>
<dbReference type="Proteomes" id="UP000669060">
    <property type="component" value="Unassembled WGS sequence"/>
</dbReference>
<keyword evidence="4" id="KW-0145">Chemotaxis</keyword>
<keyword evidence="2" id="KW-1003">Cell membrane</keyword>
<dbReference type="InterPro" id="IPR004089">
    <property type="entry name" value="MCPsignal_dom"/>
</dbReference>
<dbReference type="InterPro" id="IPR024478">
    <property type="entry name" value="HlyB_4HB_MCP"/>
</dbReference>
<comment type="similarity">
    <text evidence="9">Belongs to the methyl-accepting chemotaxis (MCP) protein family.</text>
</comment>
<accession>A0ABS3TRN5</accession>
<dbReference type="SUPFAM" id="SSF58104">
    <property type="entry name" value="Methyl-accepting chemotaxis protein (MCP) signaling domain"/>
    <property type="match status" value="1"/>
</dbReference>
<evidence type="ECO:0000256" key="10">
    <source>
        <dbReference type="PROSITE-ProRule" id="PRU00284"/>
    </source>
</evidence>
<feature type="transmembrane region" description="Helical" evidence="11">
    <location>
        <begin position="187"/>
        <end position="207"/>
    </location>
</feature>
<proteinExistence type="inferred from homology"/>
<dbReference type="PANTHER" id="PTHR32089:SF120">
    <property type="entry name" value="METHYL-ACCEPTING CHEMOTAXIS PROTEIN TLPQ"/>
    <property type="match status" value="1"/>
</dbReference>
<evidence type="ECO:0000256" key="9">
    <source>
        <dbReference type="ARBA" id="ARBA00029447"/>
    </source>
</evidence>
<dbReference type="Gene3D" id="1.10.287.950">
    <property type="entry name" value="Methyl-accepting chemotaxis protein"/>
    <property type="match status" value="1"/>
</dbReference>
<evidence type="ECO:0000256" key="11">
    <source>
        <dbReference type="SAM" id="Phobius"/>
    </source>
</evidence>
<evidence type="ECO:0000313" key="14">
    <source>
        <dbReference type="EMBL" id="MBO3276324.1"/>
    </source>
</evidence>
<dbReference type="Pfam" id="PF00672">
    <property type="entry name" value="HAMP"/>
    <property type="match status" value="1"/>
</dbReference>